<comment type="catalytic activity">
    <reaction evidence="5">
        <text>DNA(n) + a 2'-deoxyribonucleoside 5'-triphosphate = DNA(n+1) + diphosphate</text>
        <dbReference type="Rhea" id="RHEA:22508"/>
        <dbReference type="Rhea" id="RHEA-COMP:17339"/>
        <dbReference type="Rhea" id="RHEA-COMP:17340"/>
        <dbReference type="ChEBI" id="CHEBI:33019"/>
        <dbReference type="ChEBI" id="CHEBI:61560"/>
        <dbReference type="ChEBI" id="CHEBI:173112"/>
        <dbReference type="EC" id="2.7.7.7"/>
    </reaction>
</comment>
<accession>A0A5D0RKQ9</accession>
<dbReference type="GO" id="GO:0006281">
    <property type="term" value="P:DNA repair"/>
    <property type="evidence" value="ECO:0007669"/>
    <property type="project" value="InterPro"/>
</dbReference>
<evidence type="ECO:0000256" key="4">
    <source>
        <dbReference type="ARBA" id="ARBA00025589"/>
    </source>
</evidence>
<dbReference type="PANTHER" id="PTHR35369">
    <property type="entry name" value="BLR3025 PROTEIN-RELATED"/>
    <property type="match status" value="1"/>
</dbReference>
<keyword evidence="9" id="KW-1185">Reference proteome</keyword>
<comment type="subunit">
    <text evidence="1">Monomer.</text>
</comment>
<evidence type="ECO:0000259" key="6">
    <source>
        <dbReference type="Pfam" id="PF00817"/>
    </source>
</evidence>
<protein>
    <recommendedName>
        <fullName evidence="2">DNA-directed DNA polymerase</fullName>
        <ecNumber evidence="2">2.7.7.7</ecNumber>
    </recommendedName>
</protein>
<dbReference type="AlphaFoldDB" id="A0A5D0RKQ9"/>
<gene>
    <name evidence="8" type="ORF">FVF75_04610</name>
</gene>
<evidence type="ECO:0000313" key="9">
    <source>
        <dbReference type="Proteomes" id="UP000322080"/>
    </source>
</evidence>
<dbReference type="Proteomes" id="UP000322080">
    <property type="component" value="Unassembled WGS sequence"/>
</dbReference>
<name>A0A5D0RKQ9_9RHOB</name>
<evidence type="ECO:0000256" key="3">
    <source>
        <dbReference type="ARBA" id="ARBA00022763"/>
    </source>
</evidence>
<sequence length="548" mass="59710">MPRKRYLSLWFPRLAAERLLRQDRGASPGPLAVVADRRGAQVLASLSAEAEALGLTLGQPLRDARAICPDLVSQPENPVAEAAFLTTLRRWAGRFTPWVSEEPPAALVLDITGCAHLFGGEDGLVAEVERDCARLGLSLRLGLADTVGAAWALARFAAGPAAVTHAGDAIDQEARATRSRAAKRRHWTRGGQPPRPLPAASAARIAPVGGSRSAIAPLPVAALRLPGETVEALTRLGLRRIDDILGTPRAGLARRFGTGLVRRLDQALGVEPEPVSPARPSVRFAVRLGLPEPIGLAEDITAALDRLLPELAERLARAGRGARRVRIEFSRADHTMQALEVGLARPSAAAERIRPLLMMKLGEVEPGFGIDQLRLSAPLHEPVHPEQHRGHVEAGRRADIPGDSREVEDLMGRIGARLGLEALTRLHPAESHVPEKAALVMAAAFAPPARDWVAGAERPLRLWPPEPVTMPDRPDPADSFRWRGRDHEVVARRGPERISPEWWLDEPGWRSGQRDYWRVTTHRGERLWLYFAHGAALSAGWFCHGMFA</sequence>
<feature type="domain" description="UmuC" evidence="6">
    <location>
        <begin position="31"/>
        <end position="152"/>
    </location>
</feature>
<feature type="domain" description="DNA polymerase Y-family little finger" evidence="7">
    <location>
        <begin position="290"/>
        <end position="365"/>
    </location>
</feature>
<dbReference type="Pfam" id="PF00817">
    <property type="entry name" value="IMS"/>
    <property type="match status" value="1"/>
</dbReference>
<dbReference type="EC" id="2.7.7.7" evidence="2"/>
<keyword evidence="3" id="KW-0227">DNA damage</keyword>
<dbReference type="PANTHER" id="PTHR35369:SF2">
    <property type="entry name" value="BLR3025 PROTEIN"/>
    <property type="match status" value="1"/>
</dbReference>
<evidence type="ECO:0000256" key="1">
    <source>
        <dbReference type="ARBA" id="ARBA00011245"/>
    </source>
</evidence>
<dbReference type="GO" id="GO:0003684">
    <property type="term" value="F:damaged DNA binding"/>
    <property type="evidence" value="ECO:0007669"/>
    <property type="project" value="InterPro"/>
</dbReference>
<dbReference type="SUPFAM" id="SSF56672">
    <property type="entry name" value="DNA/RNA polymerases"/>
    <property type="match status" value="1"/>
</dbReference>
<evidence type="ECO:0000259" key="7">
    <source>
        <dbReference type="Pfam" id="PF11799"/>
    </source>
</evidence>
<dbReference type="InterPro" id="IPR001126">
    <property type="entry name" value="UmuC"/>
</dbReference>
<comment type="function">
    <text evidence="4">Poorly processive, error-prone DNA polymerase involved in untargeted mutagenesis. Copies undamaged DNA at stalled replication forks, which arise in vivo from mismatched or misaligned primer ends. These misaligned primers can be extended by PolIV. Exhibits no 3'-5' exonuclease (proofreading) activity. May be involved in translesional synthesis, in conjunction with the beta clamp from PolIII.</text>
</comment>
<dbReference type="CDD" id="cd03468">
    <property type="entry name" value="PolY_like"/>
    <property type="match status" value="1"/>
</dbReference>
<dbReference type="Pfam" id="PF11799">
    <property type="entry name" value="IMS_C"/>
    <property type="match status" value="1"/>
</dbReference>
<dbReference type="InterPro" id="IPR043502">
    <property type="entry name" value="DNA/RNA_pol_sf"/>
</dbReference>
<evidence type="ECO:0000313" key="8">
    <source>
        <dbReference type="EMBL" id="TYB82023.1"/>
    </source>
</evidence>
<dbReference type="InterPro" id="IPR050356">
    <property type="entry name" value="SulA_CellDiv_inhibitor"/>
</dbReference>
<evidence type="ECO:0000256" key="2">
    <source>
        <dbReference type="ARBA" id="ARBA00012417"/>
    </source>
</evidence>
<proteinExistence type="predicted"/>
<dbReference type="Gene3D" id="3.40.1170.60">
    <property type="match status" value="1"/>
</dbReference>
<organism evidence="8 9">
    <name type="scientific">Maritimibacter fusiformis</name>
    <dbReference type="NCBI Taxonomy" id="2603819"/>
    <lineage>
        <taxon>Bacteria</taxon>
        <taxon>Pseudomonadati</taxon>
        <taxon>Pseudomonadota</taxon>
        <taxon>Alphaproteobacteria</taxon>
        <taxon>Rhodobacterales</taxon>
        <taxon>Roseobacteraceae</taxon>
        <taxon>Maritimibacter</taxon>
    </lineage>
</organism>
<evidence type="ECO:0000256" key="5">
    <source>
        <dbReference type="ARBA" id="ARBA00049244"/>
    </source>
</evidence>
<dbReference type="RefSeq" id="WP_148376685.1">
    <property type="nucleotide sequence ID" value="NZ_VSIY01000004.1"/>
</dbReference>
<reference evidence="8 9" key="1">
    <citation type="submission" date="2019-08" db="EMBL/GenBank/DDBJ databases">
        <title>Identification of a novel species of the genus Boseongicola.</title>
        <authorList>
            <person name="Zhang X.-Q."/>
        </authorList>
    </citation>
    <scope>NUCLEOTIDE SEQUENCE [LARGE SCALE GENOMIC DNA]</scope>
    <source>
        <strain evidence="8 9">HY14</strain>
    </source>
</reference>
<comment type="caution">
    <text evidence="8">The sequence shown here is derived from an EMBL/GenBank/DDBJ whole genome shotgun (WGS) entry which is preliminary data.</text>
</comment>
<dbReference type="EMBL" id="VSIY01000004">
    <property type="protein sequence ID" value="TYB82023.1"/>
    <property type="molecule type" value="Genomic_DNA"/>
</dbReference>
<dbReference type="InterPro" id="IPR017961">
    <property type="entry name" value="DNA_pol_Y-fam_little_finger"/>
</dbReference>